<reference evidence="1 2" key="1">
    <citation type="submission" date="2016-10" db="EMBL/GenBank/DDBJ databases">
        <authorList>
            <person name="de Groot N.N."/>
        </authorList>
    </citation>
    <scope>NUCLEOTIDE SEQUENCE [LARGE SCALE GENOMIC DNA]</scope>
    <source>
        <strain evidence="1 2">CGMCC 4.5506</strain>
    </source>
</reference>
<evidence type="ECO:0000313" key="1">
    <source>
        <dbReference type="EMBL" id="SDD53078.1"/>
    </source>
</evidence>
<dbReference type="OrthoDB" id="67499at2"/>
<organism evidence="1 2">
    <name type="scientific">Prauserella marina</name>
    <dbReference type="NCBI Taxonomy" id="530584"/>
    <lineage>
        <taxon>Bacteria</taxon>
        <taxon>Bacillati</taxon>
        <taxon>Actinomycetota</taxon>
        <taxon>Actinomycetes</taxon>
        <taxon>Pseudonocardiales</taxon>
        <taxon>Pseudonocardiaceae</taxon>
        <taxon>Prauserella</taxon>
    </lineage>
</organism>
<accession>A0A222VS43</accession>
<dbReference type="Proteomes" id="UP000199494">
    <property type="component" value="Unassembled WGS sequence"/>
</dbReference>
<dbReference type="Pfam" id="PF00293">
    <property type="entry name" value="NUDIX"/>
    <property type="match status" value="1"/>
</dbReference>
<protein>
    <submittedName>
        <fullName evidence="1">ADP-ribose pyrophosphatase YjhB, NUDIX family</fullName>
    </submittedName>
</protein>
<keyword evidence="2" id="KW-1185">Reference proteome</keyword>
<dbReference type="STRING" id="530584.SAMN05421630_109256"/>
<dbReference type="CDD" id="cd04690">
    <property type="entry name" value="NUDIX_Hydrolase"/>
    <property type="match status" value="1"/>
</dbReference>
<dbReference type="EMBL" id="FMZE01000009">
    <property type="protein sequence ID" value="SDD53078.1"/>
    <property type="molecule type" value="Genomic_DNA"/>
</dbReference>
<dbReference type="SUPFAM" id="SSF55811">
    <property type="entry name" value="Nudix"/>
    <property type="match status" value="1"/>
</dbReference>
<dbReference type="RefSeq" id="WP_091808363.1">
    <property type="nucleotide sequence ID" value="NZ_CP016353.1"/>
</dbReference>
<dbReference type="AlphaFoldDB" id="A0A222VS43"/>
<dbReference type="KEGG" id="pmad:BAY61_18970"/>
<dbReference type="Gene3D" id="3.90.79.10">
    <property type="entry name" value="Nucleoside Triphosphate Pyrophosphohydrolase"/>
    <property type="match status" value="1"/>
</dbReference>
<evidence type="ECO:0000313" key="2">
    <source>
        <dbReference type="Proteomes" id="UP000199494"/>
    </source>
</evidence>
<gene>
    <name evidence="1" type="ORF">SAMN05421630_109256</name>
</gene>
<dbReference type="InterPro" id="IPR000086">
    <property type="entry name" value="NUDIX_hydrolase_dom"/>
</dbReference>
<name>A0A222VS43_9PSEU</name>
<proteinExistence type="predicted"/>
<sequence length="138" mass="14736">MPADSAPRVIDKVAWIHIEDGRILAARSRGKDLFYLPGGKREQGESDVDTLVREVAEELSVTITPASATTAGVFEAPADGKSDGVLVRMSCYTARYHGTLAAGGEIAELAWLGIADRDRISAATRIVFDRLHAEGVLG</sequence>
<dbReference type="PROSITE" id="PS51462">
    <property type="entry name" value="NUDIX"/>
    <property type="match status" value="1"/>
</dbReference>
<dbReference type="InterPro" id="IPR015797">
    <property type="entry name" value="NUDIX_hydrolase-like_dom_sf"/>
</dbReference>